<proteinExistence type="predicted"/>
<keyword evidence="3" id="KW-1185">Reference proteome</keyword>
<sequence length="99" mass="10582">MSLPSLPTNKHASHPPSTLNHTPSTHPPSTPHPQRWRTCPLAGGLVRWLEDLSAGWRTCPVAGPTSQPLQNVEVELQVDAPSAGLLDKDLGTQHVSLGT</sequence>
<feature type="region of interest" description="Disordered" evidence="1">
    <location>
        <begin position="1"/>
        <end position="36"/>
    </location>
</feature>
<comment type="caution">
    <text evidence="2">The sequence shown here is derived from an EMBL/GenBank/DDBJ whole genome shotgun (WGS) entry which is preliminary data.</text>
</comment>
<gene>
    <name evidence="2" type="ORF">GNI_041380</name>
</gene>
<feature type="compositionally biased region" description="Low complexity" evidence="1">
    <location>
        <begin position="14"/>
        <end position="24"/>
    </location>
</feature>
<name>A0A023BA79_GRENI</name>
<dbReference type="RefSeq" id="XP_011129477.1">
    <property type="nucleotide sequence ID" value="XM_011131175.1"/>
</dbReference>
<evidence type="ECO:0000313" key="3">
    <source>
        <dbReference type="Proteomes" id="UP000019763"/>
    </source>
</evidence>
<dbReference type="VEuPathDB" id="CryptoDB:GNI_041380"/>
<reference evidence="2" key="1">
    <citation type="submission" date="2013-12" db="EMBL/GenBank/DDBJ databases">
        <authorList>
            <person name="Omoto C.K."/>
            <person name="Sibley D."/>
            <person name="Venepally P."/>
            <person name="Hadjithomas M."/>
            <person name="Karamycheva S."/>
            <person name="Brunk B."/>
            <person name="Roos D."/>
            <person name="Caler E."/>
            <person name="Lorenzi H."/>
        </authorList>
    </citation>
    <scope>NUCLEOTIDE SEQUENCE</scope>
</reference>
<evidence type="ECO:0000256" key="1">
    <source>
        <dbReference type="SAM" id="MobiDB-lite"/>
    </source>
</evidence>
<protein>
    <submittedName>
        <fullName evidence="2">Uncharacterized protein</fullName>
    </submittedName>
</protein>
<dbReference type="EMBL" id="AFNH02000315">
    <property type="protein sequence ID" value="EZG77885.1"/>
    <property type="molecule type" value="Genomic_DNA"/>
</dbReference>
<organism evidence="2 3">
    <name type="scientific">Gregarina niphandrodes</name>
    <name type="common">Septate eugregarine</name>
    <dbReference type="NCBI Taxonomy" id="110365"/>
    <lineage>
        <taxon>Eukaryota</taxon>
        <taxon>Sar</taxon>
        <taxon>Alveolata</taxon>
        <taxon>Apicomplexa</taxon>
        <taxon>Conoidasida</taxon>
        <taxon>Gregarinasina</taxon>
        <taxon>Eugregarinorida</taxon>
        <taxon>Gregarinidae</taxon>
        <taxon>Gregarina</taxon>
    </lineage>
</organism>
<dbReference type="AlphaFoldDB" id="A0A023BA79"/>
<dbReference type="Proteomes" id="UP000019763">
    <property type="component" value="Unassembled WGS sequence"/>
</dbReference>
<dbReference type="GeneID" id="22911599"/>
<evidence type="ECO:0000313" key="2">
    <source>
        <dbReference type="EMBL" id="EZG77885.1"/>
    </source>
</evidence>
<accession>A0A023BA79</accession>
<feature type="compositionally biased region" description="Polar residues" evidence="1">
    <location>
        <begin position="1"/>
        <end position="10"/>
    </location>
</feature>